<proteinExistence type="predicted"/>
<dbReference type="RefSeq" id="WP_323259424.1">
    <property type="nucleotide sequence ID" value="NZ_JAYGIE010000004.1"/>
</dbReference>
<accession>A0ABU5TDM9</accession>
<feature type="region of interest" description="Disordered" evidence="1">
    <location>
        <begin position="126"/>
        <end position="177"/>
    </location>
</feature>
<evidence type="ECO:0000256" key="1">
    <source>
        <dbReference type="SAM" id="MobiDB-lite"/>
    </source>
</evidence>
<evidence type="ECO:0000256" key="2">
    <source>
        <dbReference type="SAM" id="Phobius"/>
    </source>
</evidence>
<dbReference type="EMBL" id="JAYGIE010000004">
    <property type="protein sequence ID" value="MEA5476380.1"/>
    <property type="molecule type" value="Genomic_DNA"/>
</dbReference>
<feature type="transmembrane region" description="Helical" evidence="2">
    <location>
        <begin position="35"/>
        <end position="56"/>
    </location>
</feature>
<sequence length="177" mass="19787">MFDSFKNKMNDNWQNMQAFYSQAVKHIKSSAVAPANWLAASGGAIGCFGMLICLSLNAPSFAVFWCAIVVICIIPAIFLNIYFAFKDPDRLQSEQYLHQKGVLDLFRDKGKNFDAKYLQFAQLMDSESPVPKKASESSQKLRSPSNRKKLSPSEPVGFDDTVNVDSDEIEGDDNDKD</sequence>
<comment type="caution">
    <text evidence="3">The sequence shown here is derived from an EMBL/GenBank/DDBJ whole genome shotgun (WGS) entry which is preliminary data.</text>
</comment>
<keyword evidence="2" id="KW-1133">Transmembrane helix</keyword>
<feature type="transmembrane region" description="Helical" evidence="2">
    <location>
        <begin position="62"/>
        <end position="85"/>
    </location>
</feature>
<name>A0ABU5TDM9_9CYAN</name>
<keyword evidence="4" id="KW-1185">Reference proteome</keyword>
<protein>
    <submittedName>
        <fullName evidence="3">Uncharacterized protein</fullName>
    </submittedName>
</protein>
<evidence type="ECO:0000313" key="4">
    <source>
        <dbReference type="Proteomes" id="UP001301388"/>
    </source>
</evidence>
<evidence type="ECO:0000313" key="3">
    <source>
        <dbReference type="EMBL" id="MEA5476380.1"/>
    </source>
</evidence>
<gene>
    <name evidence="3" type="ORF">VB774_01995</name>
</gene>
<keyword evidence="2" id="KW-0812">Transmembrane</keyword>
<dbReference type="Proteomes" id="UP001301388">
    <property type="component" value="Unassembled WGS sequence"/>
</dbReference>
<reference evidence="3 4" key="1">
    <citation type="submission" date="2023-12" db="EMBL/GenBank/DDBJ databases">
        <title>Baltic Sea Cyanobacteria.</title>
        <authorList>
            <person name="Delbaje E."/>
            <person name="Fewer D.P."/>
            <person name="Shishido T.K."/>
        </authorList>
    </citation>
    <scope>NUCLEOTIDE SEQUENCE [LARGE SCALE GENOMIC DNA]</scope>
    <source>
        <strain evidence="3 4">UHCC 0370</strain>
    </source>
</reference>
<keyword evidence="2" id="KW-0472">Membrane</keyword>
<feature type="compositionally biased region" description="Acidic residues" evidence="1">
    <location>
        <begin position="165"/>
        <end position="177"/>
    </location>
</feature>
<organism evidence="3 4">
    <name type="scientific">Pseudanabaena galeata UHCC 0370</name>
    <dbReference type="NCBI Taxonomy" id="3110310"/>
    <lineage>
        <taxon>Bacteria</taxon>
        <taxon>Bacillati</taxon>
        <taxon>Cyanobacteriota</taxon>
        <taxon>Cyanophyceae</taxon>
        <taxon>Pseudanabaenales</taxon>
        <taxon>Pseudanabaenaceae</taxon>
        <taxon>Pseudanabaena</taxon>
    </lineage>
</organism>